<dbReference type="InterPro" id="IPR006459">
    <property type="entry name" value="CASP/CASPL"/>
</dbReference>
<evidence type="ECO:0000256" key="3">
    <source>
        <dbReference type="ARBA" id="ARBA00011489"/>
    </source>
</evidence>
<dbReference type="GO" id="GO:0005886">
    <property type="term" value="C:plasma membrane"/>
    <property type="evidence" value="ECO:0007669"/>
    <property type="project" value="UniProtKB-SubCell"/>
</dbReference>
<feature type="transmembrane region" description="Helical" evidence="8">
    <location>
        <begin position="167"/>
        <end position="192"/>
    </location>
</feature>
<evidence type="ECO:0000313" key="10">
    <source>
        <dbReference type="EMBL" id="KAK7292315.1"/>
    </source>
</evidence>
<keyword evidence="4 8" id="KW-1003">Cell membrane</keyword>
<feature type="transmembrane region" description="Helical" evidence="8">
    <location>
        <begin position="83"/>
        <end position="102"/>
    </location>
</feature>
<evidence type="ECO:0000256" key="4">
    <source>
        <dbReference type="ARBA" id="ARBA00022475"/>
    </source>
</evidence>
<dbReference type="Pfam" id="PF04535">
    <property type="entry name" value="CASP_dom"/>
    <property type="match status" value="1"/>
</dbReference>
<keyword evidence="5 8" id="KW-0812">Transmembrane</keyword>
<evidence type="ECO:0000256" key="2">
    <source>
        <dbReference type="ARBA" id="ARBA00007651"/>
    </source>
</evidence>
<comment type="subcellular location">
    <subcellularLocation>
        <location evidence="1 8">Cell membrane</location>
        <topology evidence="1 8">Multi-pass membrane protein</topology>
    </subcellularLocation>
</comment>
<dbReference type="NCBIfam" id="TIGR01569">
    <property type="entry name" value="A_tha_TIGR01569"/>
    <property type="match status" value="1"/>
</dbReference>
<evidence type="ECO:0000256" key="6">
    <source>
        <dbReference type="ARBA" id="ARBA00022989"/>
    </source>
</evidence>
<comment type="subunit">
    <text evidence="3 8">Homodimer and heterodimers.</text>
</comment>
<dbReference type="AlphaFoldDB" id="A0AAN9J4W5"/>
<evidence type="ECO:0000256" key="7">
    <source>
        <dbReference type="ARBA" id="ARBA00023136"/>
    </source>
</evidence>
<keyword evidence="11" id="KW-1185">Reference proteome</keyword>
<evidence type="ECO:0000256" key="8">
    <source>
        <dbReference type="RuleBase" id="RU361233"/>
    </source>
</evidence>
<evidence type="ECO:0000259" key="9">
    <source>
        <dbReference type="Pfam" id="PF04535"/>
    </source>
</evidence>
<proteinExistence type="inferred from homology"/>
<keyword evidence="6 8" id="KW-1133">Transmembrane helix</keyword>
<sequence>MVSPVLHGHHSPVNLTPCPVPFVNTPYHFSIRDINIYKKNCGLVTIMEEGLSKGSINNGIGGVESKGRDIEVAKHASGGVCDLLLRVLALVLTLVAAIVLGLDKQTKLVSVQFVDTLPPVHVPATAKWQYASAFVYFVVANVIACAYAASSLLLVKIKGLGTLLSVVDALMVALLFSCNGATTAIGVIGFQGNSHLQWHKVCHVFSKFCNQVAVSIILSLLGSIAFLLLVLLKLHRRT</sequence>
<name>A0AAN9J4W5_CROPI</name>
<comment type="caution">
    <text evidence="10">The sequence shown here is derived from an EMBL/GenBank/DDBJ whole genome shotgun (WGS) entry which is preliminary data.</text>
</comment>
<dbReference type="EMBL" id="JAYWIO010000001">
    <property type="protein sequence ID" value="KAK7292315.1"/>
    <property type="molecule type" value="Genomic_DNA"/>
</dbReference>
<feature type="domain" description="Casparian strip membrane protein" evidence="9">
    <location>
        <begin position="78"/>
        <end position="224"/>
    </location>
</feature>
<feature type="transmembrane region" description="Helical" evidence="8">
    <location>
        <begin position="212"/>
        <end position="232"/>
    </location>
</feature>
<evidence type="ECO:0000313" key="11">
    <source>
        <dbReference type="Proteomes" id="UP001372338"/>
    </source>
</evidence>
<keyword evidence="7 8" id="KW-0472">Membrane</keyword>
<accession>A0AAN9J4W5</accession>
<feature type="transmembrane region" description="Helical" evidence="8">
    <location>
        <begin position="133"/>
        <end position="155"/>
    </location>
</feature>
<dbReference type="InterPro" id="IPR006702">
    <property type="entry name" value="CASP_dom"/>
</dbReference>
<dbReference type="Proteomes" id="UP001372338">
    <property type="component" value="Unassembled WGS sequence"/>
</dbReference>
<reference evidence="10 11" key="1">
    <citation type="submission" date="2024-01" db="EMBL/GenBank/DDBJ databases">
        <title>The genomes of 5 underutilized Papilionoideae crops provide insights into root nodulation and disease resistanc.</title>
        <authorList>
            <person name="Yuan L."/>
        </authorList>
    </citation>
    <scope>NUCLEOTIDE SEQUENCE [LARGE SCALE GENOMIC DNA]</scope>
    <source>
        <strain evidence="10">ZHUSHIDOU_FW_LH</strain>
        <tissue evidence="10">Leaf</tissue>
    </source>
</reference>
<comment type="similarity">
    <text evidence="2 8">Belongs to the Casparian strip membrane proteins (CASP) family.</text>
</comment>
<dbReference type="PANTHER" id="PTHR36488:SF8">
    <property type="entry name" value="CASP-LIKE PROTEIN 1U1"/>
    <property type="match status" value="1"/>
</dbReference>
<evidence type="ECO:0000256" key="1">
    <source>
        <dbReference type="ARBA" id="ARBA00004651"/>
    </source>
</evidence>
<gene>
    <name evidence="10" type="ORF">RIF29_08093</name>
</gene>
<protein>
    <recommendedName>
        <fullName evidence="8">CASP-like protein</fullName>
    </recommendedName>
</protein>
<evidence type="ECO:0000256" key="5">
    <source>
        <dbReference type="ARBA" id="ARBA00022692"/>
    </source>
</evidence>
<organism evidence="10 11">
    <name type="scientific">Crotalaria pallida</name>
    <name type="common">Smooth rattlebox</name>
    <name type="synonym">Crotalaria striata</name>
    <dbReference type="NCBI Taxonomy" id="3830"/>
    <lineage>
        <taxon>Eukaryota</taxon>
        <taxon>Viridiplantae</taxon>
        <taxon>Streptophyta</taxon>
        <taxon>Embryophyta</taxon>
        <taxon>Tracheophyta</taxon>
        <taxon>Spermatophyta</taxon>
        <taxon>Magnoliopsida</taxon>
        <taxon>eudicotyledons</taxon>
        <taxon>Gunneridae</taxon>
        <taxon>Pentapetalae</taxon>
        <taxon>rosids</taxon>
        <taxon>fabids</taxon>
        <taxon>Fabales</taxon>
        <taxon>Fabaceae</taxon>
        <taxon>Papilionoideae</taxon>
        <taxon>50 kb inversion clade</taxon>
        <taxon>genistoids sensu lato</taxon>
        <taxon>core genistoids</taxon>
        <taxon>Crotalarieae</taxon>
        <taxon>Crotalaria</taxon>
    </lineage>
</organism>
<dbReference type="InterPro" id="IPR044173">
    <property type="entry name" value="CASPL"/>
</dbReference>
<dbReference type="PANTHER" id="PTHR36488">
    <property type="entry name" value="CASP-LIKE PROTEIN 1U1"/>
    <property type="match status" value="1"/>
</dbReference>